<dbReference type="GO" id="GO:0005794">
    <property type="term" value="C:Golgi apparatus"/>
    <property type="evidence" value="ECO:0007669"/>
    <property type="project" value="TreeGrafter"/>
</dbReference>
<evidence type="ECO:0000313" key="13">
    <source>
        <dbReference type="Proteomes" id="UP000017246"/>
    </source>
</evidence>
<dbReference type="Pfam" id="PF02709">
    <property type="entry name" value="Glyco_transf_7C"/>
    <property type="match status" value="1"/>
</dbReference>
<proteinExistence type="inferred from homology"/>
<dbReference type="OrthoDB" id="6119243at2759"/>
<keyword evidence="6" id="KW-1133">Transmembrane helix</keyword>
<dbReference type="InterPro" id="IPR027791">
    <property type="entry name" value="Galactosyl_T_C"/>
</dbReference>
<dbReference type="GO" id="GO:0016020">
    <property type="term" value="C:membrane"/>
    <property type="evidence" value="ECO:0007669"/>
    <property type="project" value="UniProtKB-SubCell"/>
</dbReference>
<evidence type="ECO:0000259" key="11">
    <source>
        <dbReference type="Pfam" id="PF02709"/>
    </source>
</evidence>
<evidence type="ECO:0000256" key="2">
    <source>
        <dbReference type="ARBA" id="ARBA00005680"/>
    </source>
</evidence>
<evidence type="ECO:0000256" key="1">
    <source>
        <dbReference type="ARBA" id="ARBA00004606"/>
    </source>
</evidence>
<sequence length="679" mass="77533">MGCFKKTNSPGTRLICSRVLLLFNHRCGKLSLPAHLLLALCIYAFLFFCLREDPRVPTTTSSETLKALSVDIDTYAFRAERFNAYAVSERFRSGPGELGRGVDARISDEEMKRVNDADGYNSHACKLVALDRSLGHRPAKECLAIIYPDKLPTASVILIFFNEPFRLIIRTVFSVVNRSPPALLKEVILLDDGSTQNKFVANTWPDGIVRIVRLPQRTGLIRARLEGAKAATADVIIFLDAHCEATYRWLEPLLYRIWQKPDAVVCPAIANIDRFTLKIFRTDVRYTEDGWLSLRVGSFAWDGMFVFEHPPRSSVVKRQSNADTIESLTMPGGLFAIRRDYFFKLGGYDDGMEIWGGENLELSFRIWQCGGSLEFSPCSTVGHVYRAIHPYSFPSKKDYNGYNTARMAEVWMDMYKENFHLARGDIKNMDYGDVSKRKKLRNDLGCRNFQWFLDNIAPHKFVYSRNRLGYGSCCNAENHCLLRGNDGSEYRKQQISLLVTPSHVTVHTWANLFALTETGLLRKDWNCVRVRRAGGPIASLWIFSEPTTDLEICPPEELGAPWEREWWRDWIAEQMERIEHLQAKHPEQGFQAVSTTSQRNAHFRWIFDKAHGKLINAQTGYCLDVVDGQRPVPRPCLDNICVSTLLPCDLLLTASCHLLRSILSTIIMSFCFLDLLYLY</sequence>
<dbReference type="EMBL" id="LN902845">
    <property type="protein sequence ID" value="CUT99131.1"/>
    <property type="molecule type" value="Genomic_DNA"/>
</dbReference>
<evidence type="ECO:0000256" key="3">
    <source>
        <dbReference type="ARBA" id="ARBA00022679"/>
    </source>
</evidence>
<accession>A0A068Y2K1</accession>
<evidence type="ECO:0000256" key="4">
    <source>
        <dbReference type="ARBA" id="ARBA00022692"/>
    </source>
</evidence>
<evidence type="ECO:0000256" key="6">
    <source>
        <dbReference type="ARBA" id="ARBA00022989"/>
    </source>
</evidence>
<reference evidence="12" key="2">
    <citation type="submission" date="2015-11" db="EMBL/GenBank/DDBJ databases">
        <authorList>
            <person name="Zhang Y."/>
            <person name="Guo Z."/>
        </authorList>
    </citation>
    <scope>NUCLEOTIDE SEQUENCE</scope>
</reference>
<dbReference type="SUPFAM" id="SSF53448">
    <property type="entry name" value="Nucleotide-diphospho-sugar transferases"/>
    <property type="match status" value="1"/>
</dbReference>
<keyword evidence="3 12" id="KW-0808">Transferase</keyword>
<evidence type="ECO:0000256" key="5">
    <source>
        <dbReference type="ARBA" id="ARBA00022968"/>
    </source>
</evidence>
<dbReference type="InterPro" id="IPR001173">
    <property type="entry name" value="Glyco_trans_2-like"/>
</dbReference>
<evidence type="ECO:0000256" key="9">
    <source>
        <dbReference type="ARBA" id="ARBA00037847"/>
    </source>
</evidence>
<dbReference type="STRING" id="6211.A0A068Y2K1"/>
<feature type="domain" description="Glycosyltransferase 2-like" evidence="10">
    <location>
        <begin position="155"/>
        <end position="285"/>
    </location>
</feature>
<keyword evidence="7" id="KW-0472">Membrane</keyword>
<name>A0A068Y2K1_ECHMU</name>
<comment type="similarity">
    <text evidence="2">Belongs to the glycosyltransferase 2 family. GalNAc-T subfamily.</text>
</comment>
<protein>
    <submittedName>
        <fullName evidence="12">Polypeptide N acetylgalactosaminyltransferase</fullName>
    </submittedName>
</protein>
<organism evidence="12 13">
    <name type="scientific">Echinococcus multilocularis</name>
    <name type="common">Fox tapeworm</name>
    <dbReference type="NCBI Taxonomy" id="6211"/>
    <lineage>
        <taxon>Eukaryota</taxon>
        <taxon>Metazoa</taxon>
        <taxon>Spiralia</taxon>
        <taxon>Lophotrochozoa</taxon>
        <taxon>Platyhelminthes</taxon>
        <taxon>Cestoda</taxon>
        <taxon>Eucestoda</taxon>
        <taxon>Cyclophyllidea</taxon>
        <taxon>Taeniidae</taxon>
        <taxon>Echinococcus</taxon>
    </lineage>
</organism>
<dbReference type="OMA" id="YNSHACK"/>
<keyword evidence="4" id="KW-0812">Transmembrane</keyword>
<feature type="domain" description="Galactosyltransferase C-terminal" evidence="11">
    <location>
        <begin position="329"/>
        <end position="389"/>
    </location>
</feature>
<dbReference type="eggNOG" id="KOG3736">
    <property type="taxonomic scope" value="Eukaryota"/>
</dbReference>
<evidence type="ECO:0000256" key="8">
    <source>
        <dbReference type="ARBA" id="ARBA00023157"/>
    </source>
</evidence>
<dbReference type="InterPro" id="IPR029044">
    <property type="entry name" value="Nucleotide-diphossugar_trans"/>
</dbReference>
<keyword evidence="8" id="KW-1015">Disulfide bond</keyword>
<keyword evidence="13" id="KW-1185">Reference proteome</keyword>
<dbReference type="AlphaFoldDB" id="A0A068Y2K1"/>
<dbReference type="Pfam" id="PF00535">
    <property type="entry name" value="Glycos_transf_2"/>
    <property type="match status" value="1"/>
</dbReference>
<dbReference type="Gene3D" id="3.90.550.10">
    <property type="entry name" value="Spore Coat Polysaccharide Biosynthesis Protein SpsA, Chain A"/>
    <property type="match status" value="1"/>
</dbReference>
<dbReference type="Proteomes" id="UP000017246">
    <property type="component" value="Unassembled WGS sequence"/>
</dbReference>
<evidence type="ECO:0000256" key="7">
    <source>
        <dbReference type="ARBA" id="ARBA00023136"/>
    </source>
</evidence>
<comment type="subcellular location">
    <subcellularLocation>
        <location evidence="9">Endomembrane system</location>
        <topology evidence="9">Single-pass membrane protein</topology>
    </subcellularLocation>
    <subcellularLocation>
        <location evidence="1">Membrane</location>
        <topology evidence="1">Single-pass type II membrane protein</topology>
    </subcellularLocation>
</comment>
<evidence type="ECO:0000313" key="12">
    <source>
        <dbReference type="EMBL" id="CUT99131.1"/>
    </source>
</evidence>
<dbReference type="PANTHER" id="PTHR11675:SF43">
    <property type="entry name" value="POLYPEPTIDE N-ACETYLGALACTOSAMINYLTRANSFERASE 1"/>
    <property type="match status" value="1"/>
</dbReference>
<reference evidence="12" key="1">
    <citation type="journal article" date="2013" name="Nature">
        <title>The genomes of four tapeworm species reveal adaptations to parasitism.</title>
        <authorList>
            <person name="Tsai I.J."/>
            <person name="Zarowiecki M."/>
            <person name="Holroyd N."/>
            <person name="Garciarrubio A."/>
            <person name="Sanchez-Flores A."/>
            <person name="Brooks K.L."/>
            <person name="Tracey A."/>
            <person name="Bobes R.J."/>
            <person name="Fragoso G."/>
            <person name="Sciutto E."/>
            <person name="Aslett M."/>
            <person name="Beasley H."/>
            <person name="Bennett H.M."/>
            <person name="Cai J."/>
            <person name="Camicia F."/>
            <person name="Clark R."/>
            <person name="Cucher M."/>
            <person name="De Silva N."/>
            <person name="Day T.A."/>
            <person name="Deplazes P."/>
            <person name="Estrada K."/>
            <person name="Fernandez C."/>
            <person name="Holland P.W."/>
            <person name="Hou J."/>
            <person name="Hu S."/>
            <person name="Huckvale T."/>
            <person name="Hung S.S."/>
            <person name="Kamenetzky L."/>
            <person name="Keane J.A."/>
            <person name="Kiss F."/>
            <person name="Koziol U."/>
            <person name="Lambert O."/>
            <person name="Liu K."/>
            <person name="Luo X."/>
            <person name="Luo Y."/>
            <person name="Macchiaroli N."/>
            <person name="Nichol S."/>
            <person name="Paps J."/>
            <person name="Parkinson J."/>
            <person name="Pouchkina-Stantcheva N."/>
            <person name="Riddiford N."/>
            <person name="Rosenzvit M."/>
            <person name="Salinas G."/>
            <person name="Wasmuth J.D."/>
            <person name="Zamanian M."/>
            <person name="Zheng Y."/>
            <person name="Cai X."/>
            <person name="Soberon X."/>
            <person name="Olson P.D."/>
            <person name="Laclette J.P."/>
            <person name="Brehm K."/>
            <person name="Berriman M."/>
            <person name="Garciarrubio A."/>
            <person name="Bobes R.J."/>
            <person name="Fragoso G."/>
            <person name="Sanchez-Flores A."/>
            <person name="Estrada K."/>
            <person name="Cevallos M.A."/>
            <person name="Morett E."/>
            <person name="Gonzalez V."/>
            <person name="Portillo T."/>
            <person name="Ochoa-Leyva A."/>
            <person name="Jose M.V."/>
            <person name="Sciutto E."/>
            <person name="Landa A."/>
            <person name="Jimenez L."/>
            <person name="Valdes V."/>
            <person name="Carrero J.C."/>
            <person name="Larralde C."/>
            <person name="Morales-Montor J."/>
            <person name="Limon-Lason J."/>
            <person name="Soberon X."/>
            <person name="Laclette J.P."/>
        </authorList>
    </citation>
    <scope>NUCLEOTIDE SEQUENCE [LARGE SCALE GENOMIC DNA]</scope>
</reference>
<keyword evidence="5" id="KW-0735">Signal-anchor</keyword>
<dbReference type="InterPro" id="IPR045885">
    <property type="entry name" value="GalNAc-T"/>
</dbReference>
<evidence type="ECO:0000259" key="10">
    <source>
        <dbReference type="Pfam" id="PF00535"/>
    </source>
</evidence>
<dbReference type="GO" id="GO:0004653">
    <property type="term" value="F:polypeptide N-acetylgalactosaminyltransferase activity"/>
    <property type="evidence" value="ECO:0007669"/>
    <property type="project" value="TreeGrafter"/>
</dbReference>
<dbReference type="CDD" id="cd02510">
    <property type="entry name" value="pp-GalNAc-T"/>
    <property type="match status" value="1"/>
</dbReference>
<dbReference type="PANTHER" id="PTHR11675">
    <property type="entry name" value="N-ACETYLGALACTOSAMINYLTRANSFERASE"/>
    <property type="match status" value="1"/>
</dbReference>
<dbReference type="GO" id="GO:0006493">
    <property type="term" value="P:protein O-linked glycosylation"/>
    <property type="evidence" value="ECO:0007669"/>
    <property type="project" value="TreeGrafter"/>
</dbReference>